<dbReference type="OrthoDB" id="2919534at2759"/>
<comment type="caution">
    <text evidence="1">The sequence shown here is derived from an EMBL/GenBank/DDBJ whole genome shotgun (WGS) entry which is preliminary data.</text>
</comment>
<dbReference type="PANTHER" id="PTHR32108">
    <property type="entry name" value="DNA-DIRECTED RNA POLYMERASE SUBUNIT ALPHA"/>
    <property type="match status" value="1"/>
</dbReference>
<sequence length="181" mass="20410">MPNQMVVRAFDGTRREVEGDIEIPITIRPCVFNVLSQVMDMAPAYTCLLGRSWIHSAEVVPSLLHQKVKFTMDNEQVIVSREDELLISKPTNTPYVEVAEESLECSFRSFGVVNVAYVAEGSLILVPRLSNASRMVAMIMVDRGYEPRKGLQAEQQEIFHPISLPKHDDRFGLGYSPTRVD</sequence>
<protein>
    <submittedName>
        <fullName evidence="1">Uncharacterized protein</fullName>
    </submittedName>
</protein>
<organism evidence="1 2">
    <name type="scientific">Cephalotus follicularis</name>
    <name type="common">Albany pitcher plant</name>
    <dbReference type="NCBI Taxonomy" id="3775"/>
    <lineage>
        <taxon>Eukaryota</taxon>
        <taxon>Viridiplantae</taxon>
        <taxon>Streptophyta</taxon>
        <taxon>Embryophyta</taxon>
        <taxon>Tracheophyta</taxon>
        <taxon>Spermatophyta</taxon>
        <taxon>Magnoliopsida</taxon>
        <taxon>eudicotyledons</taxon>
        <taxon>Gunneridae</taxon>
        <taxon>Pentapetalae</taxon>
        <taxon>rosids</taxon>
        <taxon>fabids</taxon>
        <taxon>Oxalidales</taxon>
        <taxon>Cephalotaceae</taxon>
        <taxon>Cephalotus</taxon>
    </lineage>
</organism>
<dbReference type="STRING" id="3775.A0A1Q3CCV4"/>
<proteinExistence type="predicted"/>
<reference evidence="2" key="1">
    <citation type="submission" date="2016-04" db="EMBL/GenBank/DDBJ databases">
        <title>Cephalotus genome sequencing.</title>
        <authorList>
            <person name="Fukushima K."/>
            <person name="Hasebe M."/>
            <person name="Fang X."/>
        </authorList>
    </citation>
    <scope>NUCLEOTIDE SEQUENCE [LARGE SCALE GENOMIC DNA]</scope>
    <source>
        <strain evidence="2">cv. St1</strain>
    </source>
</reference>
<gene>
    <name evidence="1" type="ORF">CFOL_v3_21537</name>
</gene>
<keyword evidence="2" id="KW-1185">Reference proteome</keyword>
<name>A0A1Q3CCV4_CEPFO</name>
<dbReference type="PANTHER" id="PTHR32108:SF9">
    <property type="entry name" value="REVERSE TRANSCRIPTASE RNASE H-LIKE DOMAIN-CONTAINING PROTEIN"/>
    <property type="match status" value="1"/>
</dbReference>
<accession>A0A1Q3CCV4</accession>
<dbReference type="AlphaFoldDB" id="A0A1Q3CCV4"/>
<dbReference type="EMBL" id="BDDD01001735">
    <property type="protein sequence ID" value="GAV78069.1"/>
    <property type="molecule type" value="Genomic_DNA"/>
</dbReference>
<evidence type="ECO:0000313" key="2">
    <source>
        <dbReference type="Proteomes" id="UP000187406"/>
    </source>
</evidence>
<dbReference type="InParanoid" id="A0A1Q3CCV4"/>
<evidence type="ECO:0000313" key="1">
    <source>
        <dbReference type="EMBL" id="GAV78069.1"/>
    </source>
</evidence>
<dbReference type="Proteomes" id="UP000187406">
    <property type="component" value="Unassembled WGS sequence"/>
</dbReference>